<gene>
    <name evidence="1" type="ORF">NKW50_09330</name>
</gene>
<dbReference type="Pfam" id="PF00300">
    <property type="entry name" value="His_Phos_1"/>
    <property type="match status" value="1"/>
</dbReference>
<comment type="caution">
    <text evidence="1">The sequence shown here is derived from an EMBL/GenBank/DDBJ whole genome shotgun (WGS) entry which is preliminary data.</text>
</comment>
<dbReference type="EMBL" id="JAMYZZ010000015">
    <property type="protein sequence ID" value="MCP1258788.1"/>
    <property type="molecule type" value="Genomic_DNA"/>
</dbReference>
<keyword evidence="2" id="KW-1185">Reference proteome</keyword>
<accession>A0ABT1F0S4</accession>
<sequence>MLKLLCCASELPPVVRKGGLPNGTEQVANGYDQQKVAAYLPSASQLTLYYAPDVAAPDAGLHRLQPQPSLRDRDYGLWAGQGLQGMAPAEQLAFLSDATFAPPEGESFASCYQRTALWLDSLSQNLPSAVVLARPAIVRNLVLHVLYQSGPVDMAHAARVDVPPLSYSLLTCHAGRWRVGMLGAPA</sequence>
<organism evidence="1 2">
    <name type="scientific">Acetobacter lambici</name>
    <dbReference type="NCBI Taxonomy" id="1332824"/>
    <lineage>
        <taxon>Bacteria</taxon>
        <taxon>Pseudomonadati</taxon>
        <taxon>Pseudomonadota</taxon>
        <taxon>Alphaproteobacteria</taxon>
        <taxon>Acetobacterales</taxon>
        <taxon>Acetobacteraceae</taxon>
        <taxon>Acetobacter</taxon>
    </lineage>
</organism>
<dbReference type="Proteomes" id="UP001523528">
    <property type="component" value="Unassembled WGS sequence"/>
</dbReference>
<proteinExistence type="predicted"/>
<dbReference type="Gene3D" id="3.40.50.1240">
    <property type="entry name" value="Phosphoglycerate mutase-like"/>
    <property type="match status" value="1"/>
</dbReference>
<dbReference type="InterPro" id="IPR013078">
    <property type="entry name" value="His_Pase_superF_clade-1"/>
</dbReference>
<name>A0ABT1F0S4_9PROT</name>
<reference evidence="1 2" key="1">
    <citation type="submission" date="2022-06" db="EMBL/GenBank/DDBJ databases">
        <title>Acetobacer genomes from food samples.</title>
        <authorList>
            <person name="Sombolestani A."/>
        </authorList>
    </citation>
    <scope>NUCLEOTIDE SEQUENCE [LARGE SCALE GENOMIC DNA]</scope>
    <source>
        <strain evidence="1 2">R-83285</strain>
    </source>
</reference>
<protein>
    <submittedName>
        <fullName evidence="1">Histidine phosphatase family protein</fullName>
    </submittedName>
</protein>
<dbReference type="SUPFAM" id="SSF53254">
    <property type="entry name" value="Phosphoglycerate mutase-like"/>
    <property type="match status" value="1"/>
</dbReference>
<dbReference type="RefSeq" id="WP_165991825.1">
    <property type="nucleotide sequence ID" value="NZ_JAMYZY010000014.1"/>
</dbReference>
<evidence type="ECO:0000313" key="1">
    <source>
        <dbReference type="EMBL" id="MCP1258788.1"/>
    </source>
</evidence>
<evidence type="ECO:0000313" key="2">
    <source>
        <dbReference type="Proteomes" id="UP001523528"/>
    </source>
</evidence>
<dbReference type="InterPro" id="IPR029033">
    <property type="entry name" value="His_PPase_superfam"/>
</dbReference>